<dbReference type="CDD" id="cd00093">
    <property type="entry name" value="HTH_XRE"/>
    <property type="match status" value="1"/>
</dbReference>
<comment type="caution">
    <text evidence="2">The sequence shown here is derived from an EMBL/GenBank/DDBJ whole genome shotgun (WGS) entry which is preliminary data.</text>
</comment>
<dbReference type="GO" id="GO:0003677">
    <property type="term" value="F:DNA binding"/>
    <property type="evidence" value="ECO:0007669"/>
    <property type="project" value="InterPro"/>
</dbReference>
<dbReference type="PROSITE" id="PS50943">
    <property type="entry name" value="HTH_CROC1"/>
    <property type="match status" value="1"/>
</dbReference>
<dbReference type="InterPro" id="IPR010982">
    <property type="entry name" value="Lambda_DNA-bd_dom_sf"/>
</dbReference>
<sequence>MIECTIKIVLFNQKQNQSWLADELGVSRQYISRVVNNKQSFSRERLNEFCKILRCQPGDLLRYIPDNDE</sequence>
<dbReference type="EMBL" id="QZCE01000002">
    <property type="protein sequence ID" value="NEZ68307.1"/>
    <property type="molecule type" value="Genomic_DNA"/>
</dbReference>
<dbReference type="AlphaFoldDB" id="A0A6M0SIH4"/>
<dbReference type="Gene3D" id="1.10.260.40">
    <property type="entry name" value="lambda repressor-like DNA-binding domains"/>
    <property type="match status" value="1"/>
</dbReference>
<accession>A0A6M0SIH4</accession>
<gene>
    <name evidence="2" type="ORF">D0962_37205</name>
</gene>
<evidence type="ECO:0000313" key="3">
    <source>
        <dbReference type="Proteomes" id="UP000473574"/>
    </source>
</evidence>
<dbReference type="InterPro" id="IPR001387">
    <property type="entry name" value="Cro/C1-type_HTH"/>
</dbReference>
<proteinExistence type="predicted"/>
<organism evidence="2 3">
    <name type="scientific">Adonisia turfae CCMR0082</name>
    <dbReference type="NCBI Taxonomy" id="2304604"/>
    <lineage>
        <taxon>Bacteria</taxon>
        <taxon>Bacillati</taxon>
        <taxon>Cyanobacteriota</taxon>
        <taxon>Adonisia</taxon>
        <taxon>Adonisia turfae</taxon>
    </lineage>
</organism>
<dbReference type="PANTHER" id="PTHR37301:SF1">
    <property type="entry name" value="DNA-BINDING PROTEIN"/>
    <property type="match status" value="1"/>
</dbReference>
<dbReference type="SUPFAM" id="SSF47413">
    <property type="entry name" value="lambda repressor-like DNA-binding domains"/>
    <property type="match status" value="1"/>
</dbReference>
<dbReference type="PANTHER" id="PTHR37301">
    <property type="entry name" value="DNA-BINDING PROTEIN-RELATED"/>
    <property type="match status" value="1"/>
</dbReference>
<dbReference type="Pfam" id="PF13443">
    <property type="entry name" value="HTH_26"/>
    <property type="match status" value="1"/>
</dbReference>
<reference evidence="2 3" key="1">
    <citation type="journal article" date="2020" name="Microb. Ecol.">
        <title>Ecogenomics of the Marine Benthic Filamentous Cyanobacterium Adonisia.</title>
        <authorList>
            <person name="Walter J.M."/>
            <person name="Coutinho F.H."/>
            <person name="Leomil L."/>
            <person name="Hargreaves P.I."/>
            <person name="Campeao M.E."/>
            <person name="Vieira V.V."/>
            <person name="Silva B.S."/>
            <person name="Fistarol G.O."/>
            <person name="Salomon P.S."/>
            <person name="Sawabe T."/>
            <person name="Mino S."/>
            <person name="Hosokawa M."/>
            <person name="Miyashita H."/>
            <person name="Maruyama F."/>
            <person name="van Verk M.C."/>
            <person name="Dutilh B.E."/>
            <person name="Thompson C.C."/>
            <person name="Thompson F.L."/>
        </authorList>
    </citation>
    <scope>NUCLEOTIDE SEQUENCE [LARGE SCALE GENOMIC DNA]</scope>
    <source>
        <strain evidence="2 3">CCMR0082</strain>
    </source>
</reference>
<name>A0A6M0SIH4_9CYAN</name>
<dbReference type="RefSeq" id="WP_431732042.1">
    <property type="nucleotide sequence ID" value="NZ_QZCE01000002.1"/>
</dbReference>
<protein>
    <submittedName>
        <fullName evidence="2">Helix-turn-helix domain-containing protein</fullName>
    </submittedName>
</protein>
<dbReference type="Proteomes" id="UP000473574">
    <property type="component" value="Unassembled WGS sequence"/>
</dbReference>
<evidence type="ECO:0000313" key="2">
    <source>
        <dbReference type="EMBL" id="NEZ68307.1"/>
    </source>
</evidence>
<feature type="domain" description="HTH cro/C1-type" evidence="1">
    <location>
        <begin position="20"/>
        <end position="60"/>
    </location>
</feature>
<evidence type="ECO:0000259" key="1">
    <source>
        <dbReference type="PROSITE" id="PS50943"/>
    </source>
</evidence>